<dbReference type="PIRSF" id="PIRSF000267">
    <property type="entry name" value="Cyt_oxidse_sub2"/>
    <property type="match status" value="1"/>
</dbReference>
<dbReference type="InterPro" id="IPR003317">
    <property type="entry name" value="Cyt-d_oxidase_su2"/>
</dbReference>
<feature type="transmembrane region" description="Helical" evidence="11">
    <location>
        <begin position="248"/>
        <end position="269"/>
    </location>
</feature>
<keyword evidence="3" id="KW-1003">Cell membrane</keyword>
<evidence type="ECO:0000256" key="1">
    <source>
        <dbReference type="ARBA" id="ARBA00004651"/>
    </source>
</evidence>
<dbReference type="GO" id="GO:0046872">
    <property type="term" value="F:metal ion binding"/>
    <property type="evidence" value="ECO:0007669"/>
    <property type="project" value="UniProtKB-KW"/>
</dbReference>
<evidence type="ECO:0000256" key="11">
    <source>
        <dbReference type="SAM" id="Phobius"/>
    </source>
</evidence>
<feature type="transmembrane region" description="Helical" evidence="11">
    <location>
        <begin position="161"/>
        <end position="182"/>
    </location>
</feature>
<keyword evidence="4" id="KW-0349">Heme</keyword>
<evidence type="ECO:0000256" key="6">
    <source>
        <dbReference type="ARBA" id="ARBA00022723"/>
    </source>
</evidence>
<dbReference type="AlphaFoldDB" id="A0A2P2C151"/>
<feature type="transmembrane region" description="Helical" evidence="11">
    <location>
        <begin position="194"/>
        <end position="213"/>
    </location>
</feature>
<evidence type="ECO:0000256" key="7">
    <source>
        <dbReference type="ARBA" id="ARBA00022982"/>
    </source>
</evidence>
<dbReference type="GO" id="GO:0016682">
    <property type="term" value="F:oxidoreductase activity, acting on diphenols and related substances as donors, oxygen as acceptor"/>
    <property type="evidence" value="ECO:0007669"/>
    <property type="project" value="TreeGrafter"/>
</dbReference>
<organism evidence="12">
    <name type="scientific">metagenome</name>
    <dbReference type="NCBI Taxonomy" id="256318"/>
    <lineage>
        <taxon>unclassified sequences</taxon>
        <taxon>metagenomes</taxon>
    </lineage>
</organism>
<evidence type="ECO:0000313" key="12">
    <source>
        <dbReference type="EMBL" id="CUR55716.1"/>
    </source>
</evidence>
<accession>A0A2P2C151</accession>
<evidence type="ECO:0000256" key="9">
    <source>
        <dbReference type="ARBA" id="ARBA00023004"/>
    </source>
</evidence>
<keyword evidence="8 11" id="KW-1133">Transmembrane helix</keyword>
<gene>
    <name evidence="12" type="ORF">NOCA230048</name>
</gene>
<dbReference type="Pfam" id="PF02322">
    <property type="entry name" value="Cyt_bd_oxida_II"/>
    <property type="match status" value="1"/>
</dbReference>
<dbReference type="NCBIfam" id="TIGR00203">
    <property type="entry name" value="cydB"/>
    <property type="match status" value="1"/>
</dbReference>
<keyword evidence="10 11" id="KW-0472">Membrane</keyword>
<dbReference type="GO" id="GO:0070069">
    <property type="term" value="C:cytochrome complex"/>
    <property type="evidence" value="ECO:0007669"/>
    <property type="project" value="TreeGrafter"/>
</dbReference>
<keyword evidence="2" id="KW-0813">Transport</keyword>
<comment type="subcellular location">
    <subcellularLocation>
        <location evidence="1">Cell membrane</location>
        <topology evidence="1">Multi-pass membrane protein</topology>
    </subcellularLocation>
</comment>
<dbReference type="GO" id="GO:0019646">
    <property type="term" value="P:aerobic electron transport chain"/>
    <property type="evidence" value="ECO:0007669"/>
    <property type="project" value="TreeGrafter"/>
</dbReference>
<feature type="transmembrane region" description="Helical" evidence="11">
    <location>
        <begin position="82"/>
        <end position="99"/>
    </location>
</feature>
<evidence type="ECO:0000256" key="4">
    <source>
        <dbReference type="ARBA" id="ARBA00022617"/>
    </source>
</evidence>
<dbReference type="GO" id="GO:0005886">
    <property type="term" value="C:plasma membrane"/>
    <property type="evidence" value="ECO:0007669"/>
    <property type="project" value="UniProtKB-SubCell"/>
</dbReference>
<proteinExistence type="predicted"/>
<keyword evidence="9" id="KW-0408">Iron</keyword>
<feature type="transmembrane region" description="Helical" evidence="11">
    <location>
        <begin position="219"/>
        <end position="241"/>
    </location>
</feature>
<feature type="transmembrane region" description="Helical" evidence="11">
    <location>
        <begin position="119"/>
        <end position="141"/>
    </location>
</feature>
<dbReference type="EMBL" id="CZKA01000023">
    <property type="protein sequence ID" value="CUR55716.1"/>
    <property type="molecule type" value="Genomic_DNA"/>
</dbReference>
<dbReference type="PANTHER" id="PTHR43141:SF5">
    <property type="entry name" value="CYTOCHROME BD-I UBIQUINOL OXIDASE SUBUNIT 2"/>
    <property type="match status" value="1"/>
</dbReference>
<keyword evidence="5 11" id="KW-0812">Transmembrane</keyword>
<evidence type="ECO:0000256" key="8">
    <source>
        <dbReference type="ARBA" id="ARBA00022989"/>
    </source>
</evidence>
<evidence type="ECO:0000256" key="2">
    <source>
        <dbReference type="ARBA" id="ARBA00022448"/>
    </source>
</evidence>
<keyword evidence="6" id="KW-0479">Metal-binding</keyword>
<evidence type="ECO:0000256" key="10">
    <source>
        <dbReference type="ARBA" id="ARBA00023136"/>
    </source>
</evidence>
<sequence length="337" mass="36308">MELTTVWFILIAVLWIGYFTLEGFDFGVGILLPFLAKSETERRVMYNTIGPVWDGNEVWVLVAGGATFAAFPEWYATLFSGFYLPLLLILVGLIVRGLAFEYRHKRPSAQWKAGWDKALFFGSLLPAILWGVAFANIVTGVPIDASKEFTGTLFTLLNPHGLLGGLVTLGLFVTHGAMYVALKTVGDIRHRAGALSVQAGAVTAVLAVVFLAWTQADTGTVASAIAFVLAALALVTGIVMARAGREGYAFLGTFVTIALAVAGLFLALFPDVMPSSTDAAYSLTTTNAAATAYTLKVMTWVAVVFTPVVLCYQAWSYWVFRKRIGTHHIPAPETVPA</sequence>
<protein>
    <submittedName>
        <fullName evidence="12">Putative cytochrome bd ubiquinol oxidase, subunit 2</fullName>
    </submittedName>
</protein>
<name>A0A2P2C151_9ZZZZ</name>
<reference evidence="12" key="1">
    <citation type="submission" date="2015-08" db="EMBL/GenBank/DDBJ databases">
        <authorList>
            <person name="Babu N.S."/>
            <person name="Beckwith C.J."/>
            <person name="Beseler K.G."/>
            <person name="Brison A."/>
            <person name="Carone J.V."/>
            <person name="Caskin T.P."/>
            <person name="Diamond M."/>
            <person name="Durham M.E."/>
            <person name="Foxe J.M."/>
            <person name="Go M."/>
            <person name="Henderson B.A."/>
            <person name="Jones I.B."/>
            <person name="McGettigan J.A."/>
            <person name="Micheletti S.J."/>
            <person name="Nasrallah M.E."/>
            <person name="Ortiz D."/>
            <person name="Piller C.R."/>
            <person name="Privatt S.R."/>
            <person name="Schneider S.L."/>
            <person name="Sharp S."/>
            <person name="Smith T.C."/>
            <person name="Stanton J.D."/>
            <person name="Ullery H.E."/>
            <person name="Wilson R.J."/>
            <person name="Serrano M.G."/>
            <person name="Buck G."/>
            <person name="Lee V."/>
            <person name="Wang Y."/>
            <person name="Carvalho R."/>
            <person name="Voegtly L."/>
            <person name="Shi R."/>
            <person name="Duckworth R."/>
            <person name="Johnson A."/>
            <person name="Loviza R."/>
            <person name="Walstead R."/>
            <person name="Shah Z."/>
            <person name="Kiflezghi M."/>
            <person name="Wade K."/>
            <person name="Ball S.L."/>
            <person name="Bradley K.W."/>
            <person name="Asai D.J."/>
            <person name="Bowman C.A."/>
            <person name="Russell D.A."/>
            <person name="Pope W.H."/>
            <person name="Jacobs-Sera D."/>
            <person name="Hendrix R.W."/>
            <person name="Hatfull G.F."/>
        </authorList>
    </citation>
    <scope>NUCLEOTIDE SEQUENCE</scope>
</reference>
<dbReference type="GO" id="GO:0009055">
    <property type="term" value="F:electron transfer activity"/>
    <property type="evidence" value="ECO:0007669"/>
    <property type="project" value="TreeGrafter"/>
</dbReference>
<keyword evidence="7" id="KW-0249">Electron transport</keyword>
<feature type="transmembrane region" description="Helical" evidence="11">
    <location>
        <begin position="297"/>
        <end position="320"/>
    </location>
</feature>
<dbReference type="PANTHER" id="PTHR43141">
    <property type="entry name" value="CYTOCHROME BD2 SUBUNIT II"/>
    <property type="match status" value="1"/>
</dbReference>
<evidence type="ECO:0000256" key="3">
    <source>
        <dbReference type="ARBA" id="ARBA00022475"/>
    </source>
</evidence>
<feature type="transmembrane region" description="Helical" evidence="11">
    <location>
        <begin position="6"/>
        <end position="36"/>
    </location>
</feature>
<evidence type="ECO:0000256" key="5">
    <source>
        <dbReference type="ARBA" id="ARBA00022692"/>
    </source>
</evidence>